<comment type="subcellular location">
    <subcellularLocation>
        <location evidence="1">Cell membrane</location>
    </subcellularLocation>
</comment>
<organism evidence="15 17">
    <name type="scientific">Xenorhabdus hominickii</name>
    <dbReference type="NCBI Taxonomy" id="351679"/>
    <lineage>
        <taxon>Bacteria</taxon>
        <taxon>Pseudomonadati</taxon>
        <taxon>Pseudomonadota</taxon>
        <taxon>Gammaproteobacteria</taxon>
        <taxon>Enterobacterales</taxon>
        <taxon>Morganellaceae</taxon>
        <taxon>Xenorhabdus</taxon>
    </lineage>
</organism>
<dbReference type="InterPro" id="IPR030190">
    <property type="entry name" value="MacA_alpha-hairpin_sf"/>
</dbReference>
<evidence type="ECO:0000256" key="4">
    <source>
        <dbReference type="ARBA" id="ARBA00022475"/>
    </source>
</evidence>
<evidence type="ECO:0000313" key="14">
    <source>
        <dbReference type="EMBL" id="AOM40705.1"/>
    </source>
</evidence>
<dbReference type="GO" id="GO:1990195">
    <property type="term" value="C:macrolide transmembrane transporter complex"/>
    <property type="evidence" value="ECO:0007669"/>
    <property type="project" value="InterPro"/>
</dbReference>
<dbReference type="InterPro" id="IPR058626">
    <property type="entry name" value="MdtA-like_b-barrel"/>
</dbReference>
<keyword evidence="3" id="KW-0813">Transport</keyword>
<dbReference type="Pfam" id="PF25967">
    <property type="entry name" value="RND-MFP_C"/>
    <property type="match status" value="1"/>
</dbReference>
<evidence type="ECO:0000256" key="3">
    <source>
        <dbReference type="ARBA" id="ARBA00022448"/>
    </source>
</evidence>
<dbReference type="InterPro" id="IPR058623">
    <property type="entry name" value="MacA"/>
</dbReference>
<dbReference type="Gene3D" id="2.40.50.100">
    <property type="match status" value="1"/>
</dbReference>
<dbReference type="STRING" id="351679.A9255_08955"/>
<dbReference type="InterPro" id="IPR006143">
    <property type="entry name" value="RND_pump_MFP"/>
</dbReference>
<dbReference type="EMBL" id="NJAI01000002">
    <property type="protein sequence ID" value="PHM56345.1"/>
    <property type="molecule type" value="Genomic_DNA"/>
</dbReference>
<evidence type="ECO:0000256" key="1">
    <source>
        <dbReference type="ARBA" id="ARBA00004236"/>
    </source>
</evidence>
<dbReference type="EMBL" id="CP016176">
    <property type="protein sequence ID" value="AOM40705.1"/>
    <property type="molecule type" value="Genomic_DNA"/>
</dbReference>
<protein>
    <submittedName>
        <fullName evidence="14">Macrolide transporter subunit MacA</fullName>
    </submittedName>
    <submittedName>
        <fullName evidence="15">Periplasmic protein of efflux system</fullName>
    </submittedName>
</protein>
<evidence type="ECO:0000259" key="11">
    <source>
        <dbReference type="Pfam" id="PF25917"/>
    </source>
</evidence>
<feature type="domain" description="Multidrug resistance protein MdtA-like C-terminal permuted SH3" evidence="13">
    <location>
        <begin position="304"/>
        <end position="362"/>
    </location>
</feature>
<dbReference type="Gene3D" id="2.40.30.170">
    <property type="match status" value="1"/>
</dbReference>
<evidence type="ECO:0000256" key="5">
    <source>
        <dbReference type="ARBA" id="ARBA00022519"/>
    </source>
</evidence>
<reference evidence="14 16" key="1">
    <citation type="submission" date="2016-06" db="EMBL/GenBank/DDBJ databases">
        <title>Bacterial characters and pathogenicity of Xenorhabdus hominickii from an entomopathogenic nematode, Steinernema monticolum.</title>
        <authorList>
            <person name="Park Y."/>
            <person name="Kim Y."/>
        </authorList>
    </citation>
    <scope>NUCLEOTIDE SEQUENCE [LARGE SCALE GENOMIC DNA]</scope>
    <source>
        <strain evidence="14 16">ANU1</strain>
    </source>
</reference>
<dbReference type="AlphaFoldDB" id="A0A2G0QAS3"/>
<dbReference type="GO" id="GO:0015562">
    <property type="term" value="F:efflux transmembrane transporter activity"/>
    <property type="evidence" value="ECO:0007669"/>
    <property type="project" value="TreeGrafter"/>
</dbReference>
<dbReference type="InterPro" id="IPR058627">
    <property type="entry name" value="MdtA-like_C"/>
</dbReference>
<dbReference type="Gene3D" id="2.40.420.20">
    <property type="match status" value="1"/>
</dbReference>
<evidence type="ECO:0000256" key="2">
    <source>
        <dbReference type="ARBA" id="ARBA00009477"/>
    </source>
</evidence>
<feature type="domain" description="Multidrug resistance protein MdtA-like beta-barrel" evidence="12">
    <location>
        <begin position="221"/>
        <end position="300"/>
    </location>
</feature>
<comment type="similarity">
    <text evidence="2">Belongs to the membrane fusion protein (MFP) (TC 8.A.1) family.</text>
</comment>
<dbReference type="Gene3D" id="6.10.140.1990">
    <property type="match status" value="1"/>
</dbReference>
<dbReference type="GO" id="GO:1990961">
    <property type="term" value="P:xenobiotic detoxification by transmembrane export across the plasma membrane"/>
    <property type="evidence" value="ECO:0007669"/>
    <property type="project" value="InterPro"/>
</dbReference>
<dbReference type="InterPro" id="IPR058624">
    <property type="entry name" value="MdtA-like_HH"/>
</dbReference>
<feature type="transmembrane region" description="Helical" evidence="9">
    <location>
        <begin position="9"/>
        <end position="28"/>
    </location>
</feature>
<keyword evidence="9" id="KW-0812">Transmembrane</keyword>
<dbReference type="GO" id="GO:1990281">
    <property type="term" value="C:efflux pump complex"/>
    <property type="evidence" value="ECO:0007669"/>
    <property type="project" value="TreeGrafter"/>
</dbReference>
<name>A0A2G0QAS3_XENHO</name>
<evidence type="ECO:0000256" key="6">
    <source>
        <dbReference type="ARBA" id="ARBA00023054"/>
    </source>
</evidence>
<keyword evidence="7 9" id="KW-0472">Membrane</keyword>
<keyword evidence="16" id="KW-1185">Reference proteome</keyword>
<evidence type="ECO:0000313" key="15">
    <source>
        <dbReference type="EMBL" id="PHM56345.1"/>
    </source>
</evidence>
<proteinExistence type="inferred from homology"/>
<feature type="domain" description="Multidrug resistance protein MdtA-like barrel-sandwich hybrid" evidence="11">
    <location>
        <begin position="59"/>
        <end position="215"/>
    </location>
</feature>
<keyword evidence="5" id="KW-0997">Cell inner membrane</keyword>
<evidence type="ECO:0000313" key="17">
    <source>
        <dbReference type="Proteomes" id="UP000225433"/>
    </source>
</evidence>
<dbReference type="KEGG" id="xho:A9255_08955"/>
<evidence type="ECO:0000256" key="7">
    <source>
        <dbReference type="ARBA" id="ARBA00023136"/>
    </source>
</evidence>
<dbReference type="NCBIfam" id="NF008606">
    <property type="entry name" value="PRK11578.1"/>
    <property type="match status" value="1"/>
</dbReference>
<keyword evidence="9" id="KW-1133">Transmembrane helix</keyword>
<evidence type="ECO:0000259" key="10">
    <source>
        <dbReference type="Pfam" id="PF25876"/>
    </source>
</evidence>
<keyword evidence="6 8" id="KW-0175">Coiled coil</keyword>
<dbReference type="GO" id="GO:0019898">
    <property type="term" value="C:extrinsic component of membrane"/>
    <property type="evidence" value="ECO:0007669"/>
    <property type="project" value="InterPro"/>
</dbReference>
<feature type="coiled-coil region" evidence="8">
    <location>
        <begin position="100"/>
        <end position="134"/>
    </location>
</feature>
<feature type="domain" description="Multidrug resistance protein MdtA-like alpha-helical hairpin" evidence="10">
    <location>
        <begin position="108"/>
        <end position="183"/>
    </location>
</feature>
<keyword evidence="4" id="KW-1003">Cell membrane</keyword>
<evidence type="ECO:0000259" key="13">
    <source>
        <dbReference type="Pfam" id="PF25967"/>
    </source>
</evidence>
<gene>
    <name evidence="14" type="ORF">A9255_08955</name>
    <name evidence="15" type="ORF">Xhom_01833</name>
</gene>
<evidence type="ECO:0000313" key="16">
    <source>
        <dbReference type="Proteomes" id="UP000094600"/>
    </source>
</evidence>
<dbReference type="InterPro" id="IPR058625">
    <property type="entry name" value="MdtA-like_BSH"/>
</dbReference>
<dbReference type="RefSeq" id="WP_069316407.1">
    <property type="nucleotide sequence ID" value="NZ_CAWNQJ010000046.1"/>
</dbReference>
<sequence length="370" mass="40879">MNFLRVKHFWIYVGFVLVVAGGGISYFHQPKIVIYQTSTVIKGNFERSVLATGKLDAVRKVDVGAQVSGQLQELYVSLGDKVKQDQLLARLDPQTAENMVAEAQETAKSLEANLRGAQAELKLAQIKVKRLRHLFKLQVESHQELDISITSMQSKAAKVDDLMAQIKQNQAKLDTAKTNLQYTRITAPIEGIVVDIKTFQGQTVIAAQQAPTILVLANLDTMIVNAEISEADVIKLNPGQKASFTTLGAPEKHFYGVLKDILPTPLVVNNAIFYYARFEVPNPNNILRLQMTAQVKINLQTIDNVLMIPILALGKQISATEYEVSVLHDGKEKKRKITVGAFNNINVQVISGLKENERVITSSDSDTEAS</sequence>
<dbReference type="Proteomes" id="UP000094600">
    <property type="component" value="Chromosome"/>
</dbReference>
<dbReference type="PANTHER" id="PTHR30469">
    <property type="entry name" value="MULTIDRUG RESISTANCE PROTEIN MDTA"/>
    <property type="match status" value="1"/>
</dbReference>
<dbReference type="SUPFAM" id="SSF111369">
    <property type="entry name" value="HlyD-like secretion proteins"/>
    <property type="match status" value="1"/>
</dbReference>
<dbReference type="Proteomes" id="UP000225433">
    <property type="component" value="Unassembled WGS sequence"/>
</dbReference>
<reference evidence="15 17" key="2">
    <citation type="journal article" date="2017" name="Nat. Microbiol.">
        <title>Natural product diversity associated with the nematode symbionts Photorhabdus and Xenorhabdus.</title>
        <authorList>
            <person name="Tobias N.J."/>
            <person name="Wolff H."/>
            <person name="Djahanschiri B."/>
            <person name="Grundmann F."/>
            <person name="Kronenwerth M."/>
            <person name="Shi Y.M."/>
            <person name="Simonyi S."/>
            <person name="Grun P."/>
            <person name="Shapiro-Ilan D."/>
            <person name="Pidot S.J."/>
            <person name="Stinear T.P."/>
            <person name="Ebersberger I."/>
            <person name="Bode H.B."/>
        </authorList>
    </citation>
    <scope>NUCLEOTIDE SEQUENCE [LARGE SCALE GENOMIC DNA]</scope>
    <source>
        <strain evidence="15 17">DSM 17903</strain>
    </source>
</reference>
<dbReference type="Pfam" id="PF25944">
    <property type="entry name" value="Beta-barrel_RND"/>
    <property type="match status" value="1"/>
</dbReference>
<dbReference type="Pfam" id="PF25876">
    <property type="entry name" value="HH_MFP_RND"/>
    <property type="match status" value="1"/>
</dbReference>
<dbReference type="OrthoDB" id="9791520at2"/>
<dbReference type="PANTHER" id="PTHR30469:SF34">
    <property type="entry name" value="MACROLIDE EXPORT PROTEIN MACA"/>
    <property type="match status" value="1"/>
</dbReference>
<dbReference type="GO" id="GO:0030313">
    <property type="term" value="C:cell envelope"/>
    <property type="evidence" value="ECO:0007669"/>
    <property type="project" value="UniProtKB-SubCell"/>
</dbReference>
<dbReference type="NCBIfam" id="TIGR01730">
    <property type="entry name" value="RND_mfp"/>
    <property type="match status" value="1"/>
</dbReference>
<accession>A0A2G0QAS3</accession>
<evidence type="ECO:0000256" key="8">
    <source>
        <dbReference type="SAM" id="Coils"/>
    </source>
</evidence>
<evidence type="ECO:0000256" key="9">
    <source>
        <dbReference type="SAM" id="Phobius"/>
    </source>
</evidence>
<evidence type="ECO:0000259" key="12">
    <source>
        <dbReference type="Pfam" id="PF25944"/>
    </source>
</evidence>
<dbReference type="Pfam" id="PF25917">
    <property type="entry name" value="BSH_RND"/>
    <property type="match status" value="1"/>
</dbReference>